<dbReference type="Proteomes" id="UP000266861">
    <property type="component" value="Unassembled WGS sequence"/>
</dbReference>
<evidence type="ECO:0000313" key="1">
    <source>
        <dbReference type="EMBL" id="RHZ51582.1"/>
    </source>
</evidence>
<gene>
    <name evidence="1" type="ORF">Glove_476g41</name>
</gene>
<reference evidence="1 2" key="1">
    <citation type="submission" date="2018-08" db="EMBL/GenBank/DDBJ databases">
        <title>Genome and evolution of the arbuscular mycorrhizal fungus Diversispora epigaea (formerly Glomus versiforme) and its bacterial endosymbionts.</title>
        <authorList>
            <person name="Sun X."/>
            <person name="Fei Z."/>
            <person name="Harrison M."/>
        </authorList>
    </citation>
    <scope>NUCLEOTIDE SEQUENCE [LARGE SCALE GENOMIC DNA]</scope>
    <source>
        <strain evidence="1 2">IT104</strain>
    </source>
</reference>
<accession>A0A397GKP8</accession>
<organism evidence="1 2">
    <name type="scientific">Diversispora epigaea</name>
    <dbReference type="NCBI Taxonomy" id="1348612"/>
    <lineage>
        <taxon>Eukaryota</taxon>
        <taxon>Fungi</taxon>
        <taxon>Fungi incertae sedis</taxon>
        <taxon>Mucoromycota</taxon>
        <taxon>Glomeromycotina</taxon>
        <taxon>Glomeromycetes</taxon>
        <taxon>Diversisporales</taxon>
        <taxon>Diversisporaceae</taxon>
        <taxon>Diversispora</taxon>
    </lineage>
</organism>
<evidence type="ECO:0000313" key="2">
    <source>
        <dbReference type="Proteomes" id="UP000266861"/>
    </source>
</evidence>
<proteinExistence type="predicted"/>
<dbReference type="EMBL" id="PQFF01000415">
    <property type="protein sequence ID" value="RHZ51582.1"/>
    <property type="molecule type" value="Genomic_DNA"/>
</dbReference>
<dbReference type="AlphaFoldDB" id="A0A397GKP8"/>
<keyword evidence="2" id="KW-1185">Reference proteome</keyword>
<sequence>MGICRIESGIIDIETYLTSFSSWSLQVEPNIHAFTVYKVQELTLPNMFKKGKKKNVFSVDEPMIKEYKR</sequence>
<protein>
    <submittedName>
        <fullName evidence="1">Uncharacterized protein</fullName>
    </submittedName>
</protein>
<comment type="caution">
    <text evidence="1">The sequence shown here is derived from an EMBL/GenBank/DDBJ whole genome shotgun (WGS) entry which is preliminary data.</text>
</comment>
<name>A0A397GKP8_9GLOM</name>